<organism evidence="1">
    <name type="scientific">Siphoviridae sp. ctb3910</name>
    <dbReference type="NCBI Taxonomy" id="2827897"/>
    <lineage>
        <taxon>Viruses</taxon>
        <taxon>Duplodnaviria</taxon>
        <taxon>Heunggongvirae</taxon>
        <taxon>Uroviricota</taxon>
        <taxon>Caudoviricetes</taxon>
    </lineage>
</organism>
<name>A0A8S5S8T9_9CAUD</name>
<proteinExistence type="predicted"/>
<sequence length="281" mass="30702">MSIKNFIPTLWSARLQANLDKKLVYADVVNHDYEGEIKKLGDKVKINQIGPIAIKDYLTGDGAPKKLADPEEVTSTQQELVIDKAKYFNFKVDDIDAAQANVKLVDKAMDRASYAIGDVIDQHIASFVKDAGIKVGSTATPIDVEVANAYDQLVDLAVKLDENNVTRAGRFAIIPAWYLGMLSKDPRFTKDFKVLANGVIDGADVAGFTLRMSNNVPVAANKYSIMAGTEQAITYAGQITEIESYRPEKTFADAVKGLFVYGTKVIEPKALVNFTCKVKGA</sequence>
<protein>
    <submittedName>
        <fullName evidence="1">Major capsid protein</fullName>
    </submittedName>
</protein>
<accession>A0A8S5S8T9</accession>
<evidence type="ECO:0000313" key="1">
    <source>
        <dbReference type="EMBL" id="DAF47235.1"/>
    </source>
</evidence>
<dbReference type="EMBL" id="BK032552">
    <property type="protein sequence ID" value="DAF47235.1"/>
    <property type="molecule type" value="Genomic_DNA"/>
</dbReference>
<reference evidence="1" key="1">
    <citation type="journal article" date="2021" name="Proc. Natl. Acad. Sci. U.S.A.">
        <title>A Catalog of Tens of Thousands of Viruses from Human Metagenomes Reveals Hidden Associations with Chronic Diseases.</title>
        <authorList>
            <person name="Tisza M.J."/>
            <person name="Buck C.B."/>
        </authorList>
    </citation>
    <scope>NUCLEOTIDE SEQUENCE</scope>
    <source>
        <strain evidence="1">Ctb3910</strain>
    </source>
</reference>
<dbReference type="Pfam" id="PF25209">
    <property type="entry name" value="Phage_capsid_4"/>
    <property type="match status" value="1"/>
</dbReference>